<evidence type="ECO:0000256" key="1">
    <source>
        <dbReference type="ARBA" id="ARBA00006814"/>
    </source>
</evidence>
<dbReference type="eggNOG" id="COG0680">
    <property type="taxonomic scope" value="Bacteria"/>
</dbReference>
<organism evidence="5 6">
    <name type="scientific">Desulfobacca acetoxidans (strain ATCC 700848 / DSM 11109 / ASRB2)</name>
    <dbReference type="NCBI Taxonomy" id="880072"/>
    <lineage>
        <taxon>Bacteria</taxon>
        <taxon>Pseudomonadati</taxon>
        <taxon>Thermodesulfobacteriota</taxon>
        <taxon>Desulfobaccia</taxon>
        <taxon>Desulfobaccales</taxon>
        <taxon>Desulfobaccaceae</taxon>
        <taxon>Desulfobacca</taxon>
    </lineage>
</organism>
<dbReference type="PANTHER" id="PTHR30302">
    <property type="entry name" value="HYDROGENASE 1 MATURATION PROTEASE"/>
    <property type="match status" value="1"/>
</dbReference>
<keyword evidence="4" id="KW-0378">Hydrolase</keyword>
<dbReference type="HOGENOM" id="CLU_099037_0_2_7"/>
<dbReference type="AlphaFoldDB" id="F2NC74"/>
<dbReference type="Gene3D" id="3.40.50.1450">
    <property type="entry name" value="HybD-like"/>
    <property type="match status" value="1"/>
</dbReference>
<dbReference type="InterPro" id="IPR023430">
    <property type="entry name" value="Pept_HybD-like_dom_sf"/>
</dbReference>
<keyword evidence="2 5" id="KW-0645">Protease</keyword>
<evidence type="ECO:0000256" key="2">
    <source>
        <dbReference type="ARBA" id="ARBA00022670"/>
    </source>
</evidence>
<evidence type="ECO:0000256" key="3">
    <source>
        <dbReference type="ARBA" id="ARBA00022750"/>
    </source>
</evidence>
<reference evidence="6" key="2">
    <citation type="submission" date="2011-03" db="EMBL/GenBank/DDBJ databases">
        <title>The complete genome of Desulfobacca acetoxidans DSM 11109.</title>
        <authorList>
            <consortium name="US DOE Joint Genome Institute (JGI-PGF)"/>
            <person name="Lucas S."/>
            <person name="Copeland A."/>
            <person name="Lapidus A."/>
            <person name="Bruce D."/>
            <person name="Goodwin L."/>
            <person name="Pitluck S."/>
            <person name="Peters L."/>
            <person name="Kyrpides N."/>
            <person name="Mavromatis K."/>
            <person name="Ivanova N."/>
            <person name="Ovchinnikova G."/>
            <person name="Teshima H."/>
            <person name="Detter J.C."/>
            <person name="Han C."/>
            <person name="Land M."/>
            <person name="Hauser L."/>
            <person name="Markowitz V."/>
            <person name="Cheng J.-F."/>
            <person name="Hugenholtz P."/>
            <person name="Woyke T."/>
            <person name="Wu D."/>
            <person name="Spring S."/>
            <person name="Schueler E."/>
            <person name="Brambilla E."/>
            <person name="Klenk H.-P."/>
            <person name="Eisen J.A."/>
        </authorList>
    </citation>
    <scope>NUCLEOTIDE SEQUENCE [LARGE SCALE GENOMIC DNA]</scope>
    <source>
        <strain evidence="6">ATCC 700848 / DSM 11109 / ASRB2</strain>
    </source>
</reference>
<dbReference type="STRING" id="880072.Desac_1002"/>
<dbReference type="SUPFAM" id="SSF53163">
    <property type="entry name" value="HybD-like"/>
    <property type="match status" value="1"/>
</dbReference>
<evidence type="ECO:0000256" key="4">
    <source>
        <dbReference type="ARBA" id="ARBA00022801"/>
    </source>
</evidence>
<dbReference type="GO" id="GO:0016485">
    <property type="term" value="P:protein processing"/>
    <property type="evidence" value="ECO:0007669"/>
    <property type="project" value="TreeGrafter"/>
</dbReference>
<dbReference type="PANTHER" id="PTHR30302:SF1">
    <property type="entry name" value="HYDROGENASE 2 MATURATION PROTEASE"/>
    <property type="match status" value="1"/>
</dbReference>
<keyword evidence="3" id="KW-0064">Aspartyl protease</keyword>
<keyword evidence="6" id="KW-1185">Reference proteome</keyword>
<name>F2NC74_DESAR</name>
<sequence>MAGKDIFDNKVLICGCGNTLFGDDGFGPEVISYLRNHCHLPAGAGLIEVGATIWEMLVNLAVSEKKPHRLIIVDAVDESGRQPGEVFELSVDEIPAKKMLAFSLHQFPAVNILKDLQKQTGMDIRLLAAQVQSLPKEVSLGLSPLLAAAVETACQRLVAILADSGVTVENYDLNHKSSLSSSK</sequence>
<dbReference type="RefSeq" id="WP_013705982.1">
    <property type="nucleotide sequence ID" value="NC_015388.1"/>
</dbReference>
<dbReference type="EMBL" id="CP002629">
    <property type="protein sequence ID" value="AEB08869.1"/>
    <property type="molecule type" value="Genomic_DNA"/>
</dbReference>
<comment type="similarity">
    <text evidence="1">Belongs to the peptidase A31 family.</text>
</comment>
<dbReference type="GO" id="GO:0008047">
    <property type="term" value="F:enzyme activator activity"/>
    <property type="evidence" value="ECO:0007669"/>
    <property type="project" value="InterPro"/>
</dbReference>
<dbReference type="GO" id="GO:0004190">
    <property type="term" value="F:aspartic-type endopeptidase activity"/>
    <property type="evidence" value="ECO:0007669"/>
    <property type="project" value="UniProtKB-KW"/>
</dbReference>
<dbReference type="InterPro" id="IPR000671">
    <property type="entry name" value="Peptidase_A31"/>
</dbReference>
<dbReference type="PRINTS" id="PR00446">
    <property type="entry name" value="HYDRGNUPTAKE"/>
</dbReference>
<evidence type="ECO:0000313" key="5">
    <source>
        <dbReference type="EMBL" id="AEB08869.1"/>
    </source>
</evidence>
<dbReference type="NCBIfam" id="TIGR00072">
    <property type="entry name" value="hydrog_prot"/>
    <property type="match status" value="1"/>
</dbReference>
<dbReference type="Proteomes" id="UP000000483">
    <property type="component" value="Chromosome"/>
</dbReference>
<dbReference type="KEGG" id="dao:Desac_1002"/>
<protein>
    <submittedName>
        <fullName evidence="5">Hydrogenase maturation protease</fullName>
    </submittedName>
</protein>
<evidence type="ECO:0000313" key="6">
    <source>
        <dbReference type="Proteomes" id="UP000000483"/>
    </source>
</evidence>
<reference evidence="5 6" key="1">
    <citation type="journal article" date="2011" name="Stand. Genomic Sci.">
        <title>Complete genome sequence of the acetate-degrading sulfate reducer Desulfobacca acetoxidans type strain (ASRB2).</title>
        <authorList>
            <person name="Goker M."/>
            <person name="Teshima H."/>
            <person name="Lapidus A."/>
            <person name="Nolan M."/>
            <person name="Lucas S."/>
            <person name="Hammon N."/>
            <person name="Deshpande S."/>
            <person name="Cheng J.F."/>
            <person name="Tapia R."/>
            <person name="Han C."/>
            <person name="Goodwin L."/>
            <person name="Pitluck S."/>
            <person name="Huntemann M."/>
            <person name="Liolios K."/>
            <person name="Ivanova N."/>
            <person name="Pagani I."/>
            <person name="Mavromatis K."/>
            <person name="Ovchinikova G."/>
            <person name="Pati A."/>
            <person name="Chen A."/>
            <person name="Palaniappan K."/>
            <person name="Land M."/>
            <person name="Hauser L."/>
            <person name="Brambilla E.M."/>
            <person name="Rohde M."/>
            <person name="Spring S."/>
            <person name="Detter J.C."/>
            <person name="Woyke T."/>
            <person name="Bristow J."/>
            <person name="Eisen J.A."/>
            <person name="Markowitz V."/>
            <person name="Hugenholtz P."/>
            <person name="Kyrpides N.C."/>
            <person name="Klenk H.P."/>
        </authorList>
    </citation>
    <scope>NUCLEOTIDE SEQUENCE [LARGE SCALE GENOMIC DNA]</scope>
    <source>
        <strain evidence="6">ATCC 700848 / DSM 11109 / ASRB2</strain>
    </source>
</reference>
<accession>F2NC74</accession>
<dbReference type="Pfam" id="PF01750">
    <property type="entry name" value="HycI"/>
    <property type="match status" value="1"/>
</dbReference>
<gene>
    <name evidence="5" type="ordered locus">Desac_1002</name>
</gene>
<proteinExistence type="inferred from homology"/>